<sequence>MTRGFVNRVTRFQPPQELMLSFALATLFVSFAATFCTLWKGCGPCKTIAPVFDSLSTKYPNVLFLKEKVYGGDLSARHGAQRASFLLCAFGRRTRCPNGSARIPRFPTLRPRILIDGPRPPGCRAATATRCRGRSDRDADVPKVGELKGASASDLESTIKQHAAPAGSCGVPGQTDVTDQVACNQLSCLNEQADHNVRSIFPPNDKAYLESDVDEQETGWQSRAPPIDNLTDPRCLSFPTIDGFHAAYDLYPIQPER</sequence>
<accession>A0A8H8DI29</accession>
<dbReference type="Gene3D" id="2.60.120.470">
    <property type="entry name" value="PITH domain"/>
    <property type="match status" value="1"/>
</dbReference>
<feature type="domain" description="PITH" evidence="2">
    <location>
        <begin position="172"/>
        <end position="216"/>
    </location>
</feature>
<evidence type="ECO:0000259" key="2">
    <source>
        <dbReference type="Pfam" id="PF06201"/>
    </source>
</evidence>
<dbReference type="GO" id="GO:0005737">
    <property type="term" value="C:cytoplasm"/>
    <property type="evidence" value="ECO:0007669"/>
    <property type="project" value="UniProtKB-ARBA"/>
</dbReference>
<dbReference type="Gene3D" id="3.40.30.10">
    <property type="entry name" value="Glutaredoxin"/>
    <property type="match status" value="1"/>
</dbReference>
<dbReference type="PANTHER" id="PTHR46115">
    <property type="entry name" value="THIOREDOXIN-LIKE PROTEIN 1"/>
    <property type="match status" value="1"/>
</dbReference>
<keyword evidence="4" id="KW-1185">Reference proteome</keyword>
<organism evidence="3 4">
    <name type="scientific">Olpidium bornovanus</name>
    <dbReference type="NCBI Taxonomy" id="278681"/>
    <lineage>
        <taxon>Eukaryota</taxon>
        <taxon>Fungi</taxon>
        <taxon>Fungi incertae sedis</taxon>
        <taxon>Olpidiomycota</taxon>
        <taxon>Olpidiomycotina</taxon>
        <taxon>Olpidiomycetes</taxon>
        <taxon>Olpidiales</taxon>
        <taxon>Olpidiaceae</taxon>
        <taxon>Olpidium</taxon>
    </lineage>
</organism>
<gene>
    <name evidence="3" type="ORF">BJ554DRAFT_1073</name>
</gene>
<evidence type="ECO:0000313" key="4">
    <source>
        <dbReference type="Proteomes" id="UP000673691"/>
    </source>
</evidence>
<dbReference type="AlphaFoldDB" id="A0A8H8DI29"/>
<name>A0A8H8DI29_9FUNG</name>
<dbReference type="InterPro" id="IPR037047">
    <property type="entry name" value="PITH_dom_sf"/>
</dbReference>
<dbReference type="Proteomes" id="UP000673691">
    <property type="component" value="Unassembled WGS sequence"/>
</dbReference>
<dbReference type="InterPro" id="IPR036249">
    <property type="entry name" value="Thioredoxin-like_sf"/>
</dbReference>
<dbReference type="Pfam" id="PF06201">
    <property type="entry name" value="PITH"/>
    <property type="match status" value="1"/>
</dbReference>
<dbReference type="SUPFAM" id="SSF52833">
    <property type="entry name" value="Thioredoxin-like"/>
    <property type="match status" value="1"/>
</dbReference>
<dbReference type="OrthoDB" id="10263751at2759"/>
<keyword evidence="1" id="KW-1015">Disulfide bond</keyword>
<dbReference type="InterPro" id="IPR010400">
    <property type="entry name" value="PITH_dom"/>
</dbReference>
<evidence type="ECO:0000313" key="3">
    <source>
        <dbReference type="EMBL" id="KAG5458662.1"/>
    </source>
</evidence>
<proteinExistence type="predicted"/>
<comment type="caution">
    <text evidence="3">The sequence shown here is derived from an EMBL/GenBank/DDBJ whole genome shotgun (WGS) entry which is preliminary data.</text>
</comment>
<protein>
    <recommendedName>
        <fullName evidence="2">PITH domain-containing protein</fullName>
    </recommendedName>
</protein>
<evidence type="ECO:0000256" key="1">
    <source>
        <dbReference type="ARBA" id="ARBA00023157"/>
    </source>
</evidence>
<dbReference type="CDD" id="cd02947">
    <property type="entry name" value="TRX_family"/>
    <property type="match status" value="1"/>
</dbReference>
<reference evidence="3 4" key="1">
    <citation type="journal article" name="Sci. Rep.">
        <title>Genome-scale phylogenetic analyses confirm Olpidium as the closest living zoosporic fungus to the non-flagellated, terrestrial fungi.</title>
        <authorList>
            <person name="Chang Y."/>
            <person name="Rochon D."/>
            <person name="Sekimoto S."/>
            <person name="Wang Y."/>
            <person name="Chovatia M."/>
            <person name="Sandor L."/>
            <person name="Salamov A."/>
            <person name="Grigoriev I.V."/>
            <person name="Stajich J.E."/>
            <person name="Spatafora J.W."/>
        </authorList>
    </citation>
    <scope>NUCLEOTIDE SEQUENCE [LARGE SCALE GENOMIC DNA]</scope>
    <source>
        <strain evidence="3">S191</strain>
    </source>
</reference>
<dbReference type="EMBL" id="JAEFCI010008115">
    <property type="protein sequence ID" value="KAG5458662.1"/>
    <property type="molecule type" value="Genomic_DNA"/>
</dbReference>